<comment type="caution">
    <text evidence="7">The sequence shown here is derived from an EMBL/GenBank/DDBJ whole genome shotgun (WGS) entry which is preliminary data.</text>
</comment>
<evidence type="ECO:0000313" key="7">
    <source>
        <dbReference type="EMBL" id="OQE19204.1"/>
    </source>
</evidence>
<dbReference type="AlphaFoldDB" id="A0A1V6SZJ4"/>
<keyword evidence="8" id="KW-1185">Reference proteome</keyword>
<evidence type="ECO:0000256" key="1">
    <source>
        <dbReference type="ARBA" id="ARBA00004123"/>
    </source>
</evidence>
<dbReference type="GO" id="GO:0005634">
    <property type="term" value="C:nucleus"/>
    <property type="evidence" value="ECO:0007669"/>
    <property type="project" value="UniProtKB-SubCell"/>
</dbReference>
<feature type="region of interest" description="Disordered" evidence="5">
    <location>
        <begin position="44"/>
        <end position="79"/>
    </location>
</feature>
<dbReference type="GO" id="GO:0008270">
    <property type="term" value="F:zinc ion binding"/>
    <property type="evidence" value="ECO:0007669"/>
    <property type="project" value="InterPro"/>
</dbReference>
<dbReference type="PANTHER" id="PTHR31001:SF87">
    <property type="entry name" value="COL-21"/>
    <property type="match status" value="1"/>
</dbReference>
<dbReference type="SMART" id="SM00906">
    <property type="entry name" value="Fungal_trans"/>
    <property type="match status" value="1"/>
</dbReference>
<dbReference type="OrthoDB" id="5344325at2759"/>
<dbReference type="Pfam" id="PF04082">
    <property type="entry name" value="Fungal_trans"/>
    <property type="match status" value="1"/>
</dbReference>
<evidence type="ECO:0000256" key="2">
    <source>
        <dbReference type="ARBA" id="ARBA00023015"/>
    </source>
</evidence>
<keyword evidence="4" id="KW-0539">Nucleus</keyword>
<feature type="region of interest" description="Disordered" evidence="5">
    <location>
        <begin position="582"/>
        <end position="605"/>
    </location>
</feature>
<dbReference type="CDD" id="cd12148">
    <property type="entry name" value="fungal_TF_MHR"/>
    <property type="match status" value="1"/>
</dbReference>
<name>A0A1V6SZJ4_9EURO</name>
<dbReference type="GO" id="GO:0006351">
    <property type="term" value="P:DNA-templated transcription"/>
    <property type="evidence" value="ECO:0007669"/>
    <property type="project" value="InterPro"/>
</dbReference>
<evidence type="ECO:0000256" key="3">
    <source>
        <dbReference type="ARBA" id="ARBA00023163"/>
    </source>
</evidence>
<feature type="compositionally biased region" description="Polar residues" evidence="5">
    <location>
        <begin position="44"/>
        <end position="56"/>
    </location>
</feature>
<dbReference type="EMBL" id="MLQL01000019">
    <property type="protein sequence ID" value="OQE19204.1"/>
    <property type="molecule type" value="Genomic_DNA"/>
</dbReference>
<organism evidence="7 8">
    <name type="scientific">Penicillium flavigenum</name>
    <dbReference type="NCBI Taxonomy" id="254877"/>
    <lineage>
        <taxon>Eukaryota</taxon>
        <taxon>Fungi</taxon>
        <taxon>Dikarya</taxon>
        <taxon>Ascomycota</taxon>
        <taxon>Pezizomycotina</taxon>
        <taxon>Eurotiomycetes</taxon>
        <taxon>Eurotiomycetidae</taxon>
        <taxon>Eurotiales</taxon>
        <taxon>Aspergillaceae</taxon>
        <taxon>Penicillium</taxon>
    </lineage>
</organism>
<evidence type="ECO:0000256" key="4">
    <source>
        <dbReference type="ARBA" id="ARBA00023242"/>
    </source>
</evidence>
<dbReference type="InterPro" id="IPR007219">
    <property type="entry name" value="XnlR_reg_dom"/>
</dbReference>
<gene>
    <name evidence="7" type="ORF">PENFLA_c019G07943</name>
</gene>
<dbReference type="PANTHER" id="PTHR31001">
    <property type="entry name" value="UNCHARACTERIZED TRANSCRIPTIONAL REGULATORY PROTEIN"/>
    <property type="match status" value="1"/>
</dbReference>
<evidence type="ECO:0000256" key="5">
    <source>
        <dbReference type="SAM" id="MobiDB-lite"/>
    </source>
</evidence>
<sequence length="648" mass="72858">MPVAGGSLKSTRKRTMTSCLECYRRKQKVPALHFSREDFSRLTMPQSSETWGQQSRVPRDQSENVPTQDDQAGGHSGPGNLGYSLVPGSNSFMGLQQVLGNEEFQSMTAAQSNASIPILSRINAETLVSNLPPRPVIQSLVNLFFVEVNSHYFILERFYFEDLFSRWPLGEETEPVSYLSREQLFTELRYFSAVLFQLIALTLQSLPPDALDLAQLSANDLAAPQTYSDLGDELLSVLGRPGVALAAVQADFVRSSCLKNYGRGTESWHALGHAIRQAQELGLHRHKEIYQPDQANVDKTLSLFCFMAMILGRPRMIHRDDCDAKLPMECSIPRNPSTAVPMAVRPDESPSTTTVSASLFRYAIACKIHEMRAIKADYPHPKVYSVIRKLHEDTTSSLNGLPSSIRPDYPDTSWDLECPYLPHLREELKMTANLFLMNLHRPYIFSSTESRKAALQAAFTTLDSQLLSFAQAKQHQYHLFGLAFYTVDASFLLSIIAISCPPENHEARQNIENIVHRSIESLSTMERYNPIAKTGLAIVQRCYIKLKEAFKPPSNACGPNAVPRGSSTTVLQNLMRDLNEEPLDPSVNSLRDSRQHARSPELGSSAFTPHVFHDNFSQTYWLEQLNQIQPSLLYEQDAYGVWGNLYFD</sequence>
<dbReference type="InterPro" id="IPR050613">
    <property type="entry name" value="Sec_Metabolite_Reg"/>
</dbReference>
<accession>A0A1V6SZJ4</accession>
<dbReference type="GO" id="GO:0003677">
    <property type="term" value="F:DNA binding"/>
    <property type="evidence" value="ECO:0007669"/>
    <property type="project" value="InterPro"/>
</dbReference>
<dbReference type="Proteomes" id="UP000191342">
    <property type="component" value="Unassembled WGS sequence"/>
</dbReference>
<comment type="subcellular location">
    <subcellularLocation>
        <location evidence="1">Nucleus</location>
    </subcellularLocation>
</comment>
<evidence type="ECO:0000259" key="6">
    <source>
        <dbReference type="SMART" id="SM00906"/>
    </source>
</evidence>
<proteinExistence type="predicted"/>
<keyword evidence="2" id="KW-0805">Transcription regulation</keyword>
<dbReference type="STRING" id="254877.A0A1V6SZJ4"/>
<reference evidence="8" key="1">
    <citation type="journal article" date="2017" name="Nat. Microbiol.">
        <title>Global analysis of biosynthetic gene clusters reveals vast potential of secondary metabolite production in Penicillium species.</title>
        <authorList>
            <person name="Nielsen J.C."/>
            <person name="Grijseels S."/>
            <person name="Prigent S."/>
            <person name="Ji B."/>
            <person name="Dainat J."/>
            <person name="Nielsen K.F."/>
            <person name="Frisvad J.C."/>
            <person name="Workman M."/>
            <person name="Nielsen J."/>
        </authorList>
    </citation>
    <scope>NUCLEOTIDE SEQUENCE [LARGE SCALE GENOMIC DNA]</scope>
    <source>
        <strain evidence="8">IBT 14082</strain>
    </source>
</reference>
<evidence type="ECO:0000313" key="8">
    <source>
        <dbReference type="Proteomes" id="UP000191342"/>
    </source>
</evidence>
<protein>
    <recommendedName>
        <fullName evidence="6">Xylanolytic transcriptional activator regulatory domain-containing protein</fullName>
    </recommendedName>
</protein>
<keyword evidence="3" id="KW-0804">Transcription</keyword>
<feature type="domain" description="Xylanolytic transcriptional activator regulatory" evidence="6">
    <location>
        <begin position="267"/>
        <end position="333"/>
    </location>
</feature>